<name>A0A0Q9ZMW1_9FLAO</name>
<keyword evidence="4" id="KW-1185">Reference proteome</keyword>
<dbReference type="EMBL" id="LKTP01000002">
    <property type="protein sequence ID" value="KRG30199.1"/>
    <property type="molecule type" value="Genomic_DNA"/>
</dbReference>
<accession>A0A0Q9ZMW1</accession>
<evidence type="ECO:0000313" key="3">
    <source>
        <dbReference type="EMBL" id="KRG30199.1"/>
    </source>
</evidence>
<feature type="domain" description="DUF4350" evidence="2">
    <location>
        <begin position="38"/>
        <end position="230"/>
    </location>
</feature>
<dbReference type="InterPro" id="IPR025646">
    <property type="entry name" value="DUF4350"/>
</dbReference>
<dbReference type="AlphaFoldDB" id="A0A0Q9ZMW1"/>
<proteinExistence type="predicted"/>
<dbReference type="Proteomes" id="UP000051643">
    <property type="component" value="Unassembled WGS sequence"/>
</dbReference>
<sequence>MGKTAKLFFGFFLLLVVFLTYLEASEPEPVNWTPSYMSDDKIPLGTLVFHESWKNTNKWEMEEISIPPFEKLADSLGDGTYFFLNNAVAFDQDELNRILDWVNKGNELFISARGISPALLDTLHLETKVFIPKNDLSSKPELNFKNSSLKSETGFKFKNEFPPLFFQQKDSASIQVLGQINIQGDDKNKQPNFISSEFGKGKIYLHTTPEAFGNYFLLTQQNYEYAEKILAYINEEKPVFLDNYYKAGKSFYSSPLYILLSDNRLKWAYYFLLAGSILFIIFEGKRKQRAIPLVNPAKNQSYEYAKTVGDLYLEEKEYAELISKKINLFLEYIRMDYKISTKNIDEEFHTLLAAKSGNSIASGKKLFEKMERISNNENAGKSEFFELAEAINNFKSHSNGKSGK</sequence>
<evidence type="ECO:0000313" key="4">
    <source>
        <dbReference type="Proteomes" id="UP000051643"/>
    </source>
</evidence>
<reference evidence="3" key="1">
    <citation type="submission" date="2015-10" db="EMBL/GenBank/DDBJ databases">
        <title>Draft genome sequence of Salegentibacter mishustinae KCTC 12263.</title>
        <authorList>
            <person name="Lin W."/>
            <person name="Zheng Q."/>
        </authorList>
    </citation>
    <scope>NUCLEOTIDE SEQUENCE [LARGE SCALE GENOMIC DNA]</scope>
    <source>
        <strain evidence="3">KCTC 12263</strain>
    </source>
</reference>
<keyword evidence="1" id="KW-0472">Membrane</keyword>
<gene>
    <name evidence="3" type="ORF">APR42_13520</name>
</gene>
<dbReference type="RefSeq" id="WP_057480807.1">
    <property type="nucleotide sequence ID" value="NZ_BMWR01000006.1"/>
</dbReference>
<dbReference type="OrthoDB" id="1111222at2"/>
<dbReference type="Pfam" id="PF14258">
    <property type="entry name" value="DUF4350"/>
    <property type="match status" value="1"/>
</dbReference>
<comment type="caution">
    <text evidence="3">The sequence shown here is derived from an EMBL/GenBank/DDBJ whole genome shotgun (WGS) entry which is preliminary data.</text>
</comment>
<evidence type="ECO:0000256" key="1">
    <source>
        <dbReference type="SAM" id="Phobius"/>
    </source>
</evidence>
<keyword evidence="1" id="KW-0812">Transmembrane</keyword>
<keyword evidence="1" id="KW-1133">Transmembrane helix</keyword>
<dbReference type="STRING" id="270918.APR42_13520"/>
<protein>
    <recommendedName>
        <fullName evidence="2">DUF4350 domain-containing protein</fullName>
    </recommendedName>
</protein>
<evidence type="ECO:0000259" key="2">
    <source>
        <dbReference type="Pfam" id="PF14258"/>
    </source>
</evidence>
<organism evidence="3 4">
    <name type="scientific">Salegentibacter mishustinae</name>
    <dbReference type="NCBI Taxonomy" id="270918"/>
    <lineage>
        <taxon>Bacteria</taxon>
        <taxon>Pseudomonadati</taxon>
        <taxon>Bacteroidota</taxon>
        <taxon>Flavobacteriia</taxon>
        <taxon>Flavobacteriales</taxon>
        <taxon>Flavobacteriaceae</taxon>
        <taxon>Salegentibacter</taxon>
    </lineage>
</organism>
<feature type="transmembrane region" description="Helical" evidence="1">
    <location>
        <begin position="267"/>
        <end position="284"/>
    </location>
</feature>